<sequence length="113" mass="13268">MSIQLKNQKKSLPKTMETPPNKKPNIAGAYIEDEQGAREKTVIPTKFKKSQEFKEEEFKEQQDSRQKQEVTQNTVKNNDTKQEHTEFQEVISQIIKKVLDQKINLNLEHALRM</sequence>
<proteinExistence type="predicted"/>
<name>A0A9Q3J1G4_9BASI</name>
<evidence type="ECO:0000256" key="1">
    <source>
        <dbReference type="SAM" id="MobiDB-lite"/>
    </source>
</evidence>
<organism evidence="2 3">
    <name type="scientific">Austropuccinia psidii MF-1</name>
    <dbReference type="NCBI Taxonomy" id="1389203"/>
    <lineage>
        <taxon>Eukaryota</taxon>
        <taxon>Fungi</taxon>
        <taxon>Dikarya</taxon>
        <taxon>Basidiomycota</taxon>
        <taxon>Pucciniomycotina</taxon>
        <taxon>Pucciniomycetes</taxon>
        <taxon>Pucciniales</taxon>
        <taxon>Sphaerophragmiaceae</taxon>
        <taxon>Austropuccinia</taxon>
    </lineage>
</organism>
<dbReference type="AlphaFoldDB" id="A0A9Q3J1G4"/>
<protein>
    <submittedName>
        <fullName evidence="2">Uncharacterized protein</fullName>
    </submittedName>
</protein>
<accession>A0A9Q3J1G4</accession>
<comment type="caution">
    <text evidence="2">The sequence shown here is derived from an EMBL/GenBank/DDBJ whole genome shotgun (WGS) entry which is preliminary data.</text>
</comment>
<feature type="region of interest" description="Disordered" evidence="1">
    <location>
        <begin position="1"/>
        <end position="27"/>
    </location>
</feature>
<gene>
    <name evidence="2" type="ORF">O181_093662</name>
</gene>
<keyword evidence="3" id="KW-1185">Reference proteome</keyword>
<evidence type="ECO:0000313" key="3">
    <source>
        <dbReference type="Proteomes" id="UP000765509"/>
    </source>
</evidence>
<evidence type="ECO:0000313" key="2">
    <source>
        <dbReference type="EMBL" id="MBW0553947.1"/>
    </source>
</evidence>
<feature type="region of interest" description="Disordered" evidence="1">
    <location>
        <begin position="47"/>
        <end position="83"/>
    </location>
</feature>
<dbReference type="Proteomes" id="UP000765509">
    <property type="component" value="Unassembled WGS sequence"/>
</dbReference>
<reference evidence="2" key="1">
    <citation type="submission" date="2021-03" db="EMBL/GenBank/DDBJ databases">
        <title>Draft genome sequence of rust myrtle Austropuccinia psidii MF-1, a brazilian biotype.</title>
        <authorList>
            <person name="Quecine M.C."/>
            <person name="Pachon D.M.R."/>
            <person name="Bonatelli M.L."/>
            <person name="Correr F.H."/>
            <person name="Franceschini L.M."/>
            <person name="Leite T.F."/>
            <person name="Margarido G.R.A."/>
            <person name="Almeida C.A."/>
            <person name="Ferrarezi J.A."/>
            <person name="Labate C.A."/>
        </authorList>
    </citation>
    <scope>NUCLEOTIDE SEQUENCE</scope>
    <source>
        <strain evidence="2">MF-1</strain>
    </source>
</reference>
<feature type="compositionally biased region" description="Basic and acidic residues" evidence="1">
    <location>
        <begin position="49"/>
        <end position="68"/>
    </location>
</feature>
<dbReference type="EMBL" id="AVOT02060479">
    <property type="protein sequence ID" value="MBW0553947.1"/>
    <property type="molecule type" value="Genomic_DNA"/>
</dbReference>